<dbReference type="PANTHER" id="PTHR43096">
    <property type="entry name" value="DNAJ HOMOLOG 1, MITOCHONDRIAL-RELATED"/>
    <property type="match status" value="1"/>
</dbReference>
<dbReference type="Pfam" id="PF00226">
    <property type="entry name" value="DnaJ"/>
    <property type="match status" value="1"/>
</dbReference>
<dbReference type="EMBL" id="NOZQ01000003">
    <property type="protein sequence ID" value="OYD17583.1"/>
    <property type="molecule type" value="Genomic_DNA"/>
</dbReference>
<dbReference type="CDD" id="cd06257">
    <property type="entry name" value="DnaJ"/>
    <property type="match status" value="1"/>
</dbReference>
<dbReference type="SMART" id="SM00271">
    <property type="entry name" value="DnaJ"/>
    <property type="match status" value="1"/>
</dbReference>
<keyword evidence="1 6" id="KW-0479">Metal-binding</keyword>
<organism evidence="10 11">
    <name type="scientific">candidate division WOR-3 bacterium JGI_Cruoil_03_44_89</name>
    <dbReference type="NCBI Taxonomy" id="1973748"/>
    <lineage>
        <taxon>Bacteria</taxon>
        <taxon>Bacteria division WOR-3</taxon>
    </lineage>
</organism>
<dbReference type="PANTHER" id="PTHR43096:SF52">
    <property type="entry name" value="DNAJ HOMOLOG 1, MITOCHONDRIAL-RELATED"/>
    <property type="match status" value="1"/>
</dbReference>
<dbReference type="InterPro" id="IPR018253">
    <property type="entry name" value="DnaJ_domain_CS"/>
</dbReference>
<dbReference type="GO" id="GO:0005524">
    <property type="term" value="F:ATP binding"/>
    <property type="evidence" value="ECO:0007669"/>
    <property type="project" value="InterPro"/>
</dbReference>
<dbReference type="GO" id="GO:0009408">
    <property type="term" value="P:response to heat"/>
    <property type="evidence" value="ECO:0007669"/>
    <property type="project" value="InterPro"/>
</dbReference>
<comment type="subunit">
    <text evidence="6">Homodimer.</text>
</comment>
<dbReference type="GO" id="GO:0008270">
    <property type="term" value="F:zinc ion binding"/>
    <property type="evidence" value="ECO:0007669"/>
    <property type="project" value="UniProtKB-UniRule"/>
</dbReference>
<dbReference type="AlphaFoldDB" id="A0A235BYZ8"/>
<dbReference type="InterPro" id="IPR036869">
    <property type="entry name" value="J_dom_sf"/>
</dbReference>
<feature type="binding site" evidence="6">
    <location>
        <position position="180"/>
    </location>
    <ligand>
        <name>Zn(2+)</name>
        <dbReference type="ChEBI" id="CHEBI:29105"/>
        <label>2</label>
    </ligand>
</feature>
<feature type="binding site" evidence="6">
    <location>
        <position position="169"/>
    </location>
    <ligand>
        <name>Zn(2+)</name>
        <dbReference type="ChEBI" id="CHEBI:29105"/>
        <label>1</label>
    </ligand>
</feature>
<comment type="similarity">
    <text evidence="6">Belongs to the DnaJ family.</text>
</comment>
<evidence type="ECO:0000256" key="7">
    <source>
        <dbReference type="PROSITE-ProRule" id="PRU00546"/>
    </source>
</evidence>
<dbReference type="FunFam" id="2.60.260.20:FF:000005">
    <property type="entry name" value="Chaperone protein dnaJ 1, mitochondrial"/>
    <property type="match status" value="1"/>
</dbReference>
<dbReference type="Gene3D" id="1.10.287.110">
    <property type="entry name" value="DnaJ domain"/>
    <property type="match status" value="1"/>
</dbReference>
<evidence type="ECO:0000256" key="4">
    <source>
        <dbReference type="ARBA" id="ARBA00022833"/>
    </source>
</evidence>
<comment type="function">
    <text evidence="6">Participates actively in the response to hyperosmotic and heat shock by preventing the aggregation of stress-denatured proteins and by disaggregating proteins, also in an autonomous, DnaK-independent fashion. Unfolded proteins bind initially to DnaJ; upon interaction with the DnaJ-bound protein, DnaK hydrolyzes its bound ATP, resulting in the formation of a stable complex. GrpE releases ADP from DnaK; ATP binding to DnaK triggers the release of the substrate protein, thus completing the reaction cycle. Several rounds of ATP-dependent interactions between DnaJ, DnaK and GrpE are required for fully efficient folding. Also involved, together with DnaK and GrpE, in the DNA replication of plasmids through activation of initiation proteins.</text>
</comment>
<dbReference type="SUPFAM" id="SSF57938">
    <property type="entry name" value="DnaJ/Hsp40 cysteine-rich domain"/>
    <property type="match status" value="1"/>
</dbReference>
<sequence length="371" mass="40766">MAKDYYEILGVSKDVSSDEIKTAYRKLARKYHPDMNPNNKSEAEERFKEISEAYDVLIDPQKRAAYDRYGPEGVSQRYGPGGFDMGDFVRMHQTDLGDLFSEIFRGGFGDFIGGGSIFDEFFGGRTTGTRRRVTRGGDMRVRIPLTLKEIYSGVEKTIRVKRYERCEVCGGKGGKGSKVCPVCGGQGRVRQTQRTIFGQFSSVSACPNCEGSGRVIEEPCLTCNGTGVIKKTATIKVKIPAGVQNGNYLSLRGQGNAGEHGGPTGDLIVVVEEKPDPLFTRRGNDVHIRVPLPYPVAVLGGKIKVRTLSGNVNLKIPSGTQSGQMFKLRGRGMPKLGGYGRGNQLVEVFVDVPRNPSRETRELIEKLSRLL</sequence>
<accession>A0A235BYZ8</accession>
<dbReference type="PRINTS" id="PR00625">
    <property type="entry name" value="JDOMAIN"/>
</dbReference>
<comment type="subcellular location">
    <subcellularLocation>
        <location evidence="6">Cytoplasm</location>
    </subcellularLocation>
</comment>
<reference evidence="10 11" key="1">
    <citation type="submission" date="2017-07" db="EMBL/GenBank/DDBJ databases">
        <title>Recovery of genomes from metagenomes via a dereplication, aggregation, and scoring strategy.</title>
        <authorList>
            <person name="Sieber C.M."/>
            <person name="Probst A.J."/>
            <person name="Sharrar A."/>
            <person name="Thomas B.C."/>
            <person name="Hess M."/>
            <person name="Tringe S.G."/>
            <person name="Banfield J.F."/>
        </authorList>
    </citation>
    <scope>NUCLEOTIDE SEQUENCE [LARGE SCALE GENOMIC DNA]</scope>
    <source>
        <strain evidence="10">JGI_Cruoil_03_44_89</strain>
    </source>
</reference>
<proteinExistence type="inferred from homology"/>
<dbReference type="PROSITE" id="PS51188">
    <property type="entry name" value="ZF_CR"/>
    <property type="match status" value="1"/>
</dbReference>
<dbReference type="FunFam" id="1.10.287.110:FF:000034">
    <property type="entry name" value="Chaperone protein DnaJ"/>
    <property type="match status" value="1"/>
</dbReference>
<evidence type="ECO:0000313" key="11">
    <source>
        <dbReference type="Proteomes" id="UP000215215"/>
    </source>
</evidence>
<evidence type="ECO:0000313" key="10">
    <source>
        <dbReference type="EMBL" id="OYD17583.1"/>
    </source>
</evidence>
<dbReference type="CDD" id="cd10747">
    <property type="entry name" value="DnaJ_C"/>
    <property type="match status" value="1"/>
</dbReference>
<keyword evidence="6" id="KW-0346">Stress response</keyword>
<name>A0A235BYZ8_UNCW3</name>
<evidence type="ECO:0000256" key="5">
    <source>
        <dbReference type="ARBA" id="ARBA00023186"/>
    </source>
</evidence>
<dbReference type="GO" id="GO:0031072">
    <property type="term" value="F:heat shock protein binding"/>
    <property type="evidence" value="ECO:0007669"/>
    <property type="project" value="InterPro"/>
</dbReference>
<keyword evidence="4 6" id="KW-0862">Zinc</keyword>
<comment type="domain">
    <text evidence="6">The J domain is necessary and sufficient to stimulate DnaK ATPase activity. Zinc center 1 plays an important role in the autonomous, DnaK-independent chaperone activity of DnaJ. Zinc center 2 is essential for interaction with DnaK and for DnaJ activity.</text>
</comment>
<dbReference type="NCBIfam" id="NF008035">
    <property type="entry name" value="PRK10767.1"/>
    <property type="match status" value="1"/>
</dbReference>
<feature type="domain" description="CR-type" evidence="9">
    <location>
        <begin position="153"/>
        <end position="232"/>
    </location>
</feature>
<evidence type="ECO:0000259" key="9">
    <source>
        <dbReference type="PROSITE" id="PS51188"/>
    </source>
</evidence>
<feature type="domain" description="J" evidence="8">
    <location>
        <begin position="4"/>
        <end position="70"/>
    </location>
</feature>
<evidence type="ECO:0000259" key="8">
    <source>
        <dbReference type="PROSITE" id="PS50076"/>
    </source>
</evidence>
<dbReference type="GO" id="GO:0042026">
    <property type="term" value="P:protein refolding"/>
    <property type="evidence" value="ECO:0007669"/>
    <property type="project" value="TreeGrafter"/>
</dbReference>
<keyword evidence="5 6" id="KW-0143">Chaperone</keyword>
<feature type="binding site" evidence="6">
    <location>
        <position position="209"/>
    </location>
    <ligand>
        <name>Zn(2+)</name>
        <dbReference type="ChEBI" id="CHEBI:29105"/>
        <label>2</label>
    </ligand>
</feature>
<feature type="repeat" description="CXXCXGXG motif" evidence="6">
    <location>
        <begin position="220"/>
        <end position="227"/>
    </location>
</feature>
<feature type="binding site" evidence="6">
    <location>
        <position position="206"/>
    </location>
    <ligand>
        <name>Zn(2+)</name>
        <dbReference type="ChEBI" id="CHEBI:29105"/>
        <label>2</label>
    </ligand>
</feature>
<dbReference type="GO" id="GO:0051082">
    <property type="term" value="F:unfolded protein binding"/>
    <property type="evidence" value="ECO:0007669"/>
    <property type="project" value="UniProtKB-UniRule"/>
</dbReference>
<dbReference type="InterPro" id="IPR012724">
    <property type="entry name" value="DnaJ"/>
</dbReference>
<keyword evidence="6" id="KW-0963">Cytoplasm</keyword>
<dbReference type="Pfam" id="PF00684">
    <property type="entry name" value="DnaJ_CXXCXGXG"/>
    <property type="match status" value="1"/>
</dbReference>
<dbReference type="GO" id="GO:0005737">
    <property type="term" value="C:cytoplasm"/>
    <property type="evidence" value="ECO:0007669"/>
    <property type="project" value="UniProtKB-SubCell"/>
</dbReference>
<feature type="binding site" evidence="6">
    <location>
        <position position="183"/>
    </location>
    <ligand>
        <name>Zn(2+)</name>
        <dbReference type="ChEBI" id="CHEBI:29105"/>
        <label>2</label>
    </ligand>
</feature>
<dbReference type="GO" id="GO:0006260">
    <property type="term" value="P:DNA replication"/>
    <property type="evidence" value="ECO:0007669"/>
    <property type="project" value="UniProtKB-KW"/>
</dbReference>
<dbReference type="PROSITE" id="PS50076">
    <property type="entry name" value="DNAJ_2"/>
    <property type="match status" value="1"/>
</dbReference>
<dbReference type="InterPro" id="IPR008971">
    <property type="entry name" value="HSP40/DnaJ_pept-bd"/>
</dbReference>
<dbReference type="PROSITE" id="PS00636">
    <property type="entry name" value="DNAJ_1"/>
    <property type="match status" value="1"/>
</dbReference>
<keyword evidence="3 6" id="KW-0863">Zinc-finger</keyword>
<dbReference type="SUPFAM" id="SSF49493">
    <property type="entry name" value="HSP40/DnaJ peptide-binding domain"/>
    <property type="match status" value="2"/>
</dbReference>
<dbReference type="Gene3D" id="2.60.260.20">
    <property type="entry name" value="Urease metallochaperone UreE, N-terminal domain"/>
    <property type="match status" value="2"/>
</dbReference>
<dbReference type="InterPro" id="IPR001623">
    <property type="entry name" value="DnaJ_domain"/>
</dbReference>
<feature type="binding site" evidence="6">
    <location>
        <position position="166"/>
    </location>
    <ligand>
        <name>Zn(2+)</name>
        <dbReference type="ChEBI" id="CHEBI:29105"/>
        <label>1</label>
    </ligand>
</feature>
<feature type="repeat" description="CXXCXGXG motif" evidence="6">
    <location>
        <begin position="206"/>
        <end position="213"/>
    </location>
</feature>
<evidence type="ECO:0000256" key="6">
    <source>
        <dbReference type="HAMAP-Rule" id="MF_01152"/>
    </source>
</evidence>
<comment type="cofactor">
    <cofactor evidence="6">
        <name>Zn(2+)</name>
        <dbReference type="ChEBI" id="CHEBI:29105"/>
    </cofactor>
    <text evidence="6">Binds 2 Zn(2+) ions per monomer.</text>
</comment>
<feature type="repeat" description="CXXCXGXG motif" evidence="6">
    <location>
        <begin position="166"/>
        <end position="173"/>
    </location>
</feature>
<feature type="binding site" evidence="6">
    <location>
        <position position="223"/>
    </location>
    <ligand>
        <name>Zn(2+)</name>
        <dbReference type="ChEBI" id="CHEBI:29105"/>
        <label>1</label>
    </ligand>
</feature>
<keyword evidence="2 6" id="KW-0677">Repeat</keyword>
<dbReference type="Gene3D" id="6.20.20.10">
    <property type="match status" value="2"/>
</dbReference>
<gene>
    <name evidence="6 10" type="primary">dnaJ</name>
    <name evidence="10" type="ORF">CH333_00200</name>
</gene>
<evidence type="ECO:0000256" key="3">
    <source>
        <dbReference type="ARBA" id="ARBA00022771"/>
    </source>
</evidence>
<evidence type="ECO:0000256" key="2">
    <source>
        <dbReference type="ARBA" id="ARBA00022737"/>
    </source>
</evidence>
<dbReference type="HAMAP" id="MF_01152">
    <property type="entry name" value="DnaJ"/>
    <property type="match status" value="1"/>
</dbReference>
<feature type="zinc finger region" description="CR-type" evidence="7">
    <location>
        <begin position="153"/>
        <end position="232"/>
    </location>
</feature>
<protein>
    <recommendedName>
        <fullName evidence="6">Chaperone protein DnaJ</fullName>
    </recommendedName>
</protein>
<evidence type="ECO:0000256" key="1">
    <source>
        <dbReference type="ARBA" id="ARBA00022723"/>
    </source>
</evidence>
<dbReference type="CDD" id="cd10719">
    <property type="entry name" value="DnaJ_zf"/>
    <property type="match status" value="1"/>
</dbReference>
<comment type="caution">
    <text evidence="10">The sequence shown here is derived from an EMBL/GenBank/DDBJ whole genome shotgun (WGS) entry which is preliminary data.</text>
</comment>
<dbReference type="SUPFAM" id="SSF46565">
    <property type="entry name" value="Chaperone J-domain"/>
    <property type="match status" value="1"/>
</dbReference>
<dbReference type="InterPro" id="IPR002939">
    <property type="entry name" value="DnaJ_C"/>
</dbReference>
<feature type="binding site" evidence="6">
    <location>
        <position position="220"/>
    </location>
    <ligand>
        <name>Zn(2+)</name>
        <dbReference type="ChEBI" id="CHEBI:29105"/>
        <label>1</label>
    </ligand>
</feature>
<dbReference type="InterPro" id="IPR036410">
    <property type="entry name" value="HSP_DnaJ_Cys-rich_dom_sf"/>
</dbReference>
<dbReference type="Pfam" id="PF01556">
    <property type="entry name" value="DnaJ_C"/>
    <property type="match status" value="1"/>
</dbReference>
<dbReference type="NCBIfam" id="TIGR02349">
    <property type="entry name" value="DnaJ_bact"/>
    <property type="match status" value="1"/>
</dbReference>
<dbReference type="InterPro" id="IPR001305">
    <property type="entry name" value="HSP_DnaJ_Cys-rich_dom"/>
</dbReference>
<dbReference type="Proteomes" id="UP000215215">
    <property type="component" value="Unassembled WGS sequence"/>
</dbReference>
<feature type="repeat" description="CXXCXGXG motif" evidence="6">
    <location>
        <begin position="180"/>
        <end position="187"/>
    </location>
</feature>
<keyword evidence="6" id="KW-0235">DNA replication</keyword>